<protein>
    <recommendedName>
        <fullName evidence="2 6">Argininosuccinate lyase</fullName>
        <shortName evidence="6">ASAL</shortName>
        <ecNumber evidence="2 6">4.3.2.1</ecNumber>
    </recommendedName>
    <alternativeName>
        <fullName evidence="6">Arginosuccinase</fullName>
    </alternativeName>
</protein>
<proteinExistence type="inferred from homology"/>
<dbReference type="PANTHER" id="PTHR43814:SF1">
    <property type="entry name" value="ARGININOSUCCINATE LYASE"/>
    <property type="match status" value="1"/>
</dbReference>
<dbReference type="SUPFAM" id="SSF48557">
    <property type="entry name" value="L-aspartase-like"/>
    <property type="match status" value="1"/>
</dbReference>
<dbReference type="InterPro" id="IPR024083">
    <property type="entry name" value="Fumarase/histidase_N"/>
</dbReference>
<dbReference type="NCBIfam" id="TIGR00838">
    <property type="entry name" value="argH"/>
    <property type="match status" value="1"/>
</dbReference>
<dbReference type="FunFam" id="1.10.40.30:FF:000001">
    <property type="entry name" value="Argininosuccinate lyase"/>
    <property type="match status" value="1"/>
</dbReference>
<dbReference type="RefSeq" id="WP_004801713.1">
    <property type="nucleotide sequence ID" value="NZ_KB446647.1"/>
</dbReference>
<dbReference type="InterPro" id="IPR022761">
    <property type="entry name" value="Fumarate_lyase_N"/>
</dbReference>
<dbReference type="STRING" id="999415.HMPREF9943_00512"/>
<gene>
    <name evidence="6" type="primary">argH</name>
    <name evidence="9" type="ORF">HMPREF9943_00512</name>
</gene>
<dbReference type="PATRIC" id="fig|999415.3.peg.511"/>
<dbReference type="InterPro" id="IPR020557">
    <property type="entry name" value="Fumarate_lyase_CS"/>
</dbReference>
<evidence type="ECO:0000256" key="3">
    <source>
        <dbReference type="ARBA" id="ARBA00022571"/>
    </source>
</evidence>
<evidence type="ECO:0000256" key="1">
    <source>
        <dbReference type="ARBA" id="ARBA00004941"/>
    </source>
</evidence>
<dbReference type="InterPro" id="IPR008948">
    <property type="entry name" value="L-Aspartase-like"/>
</dbReference>
<comment type="caution">
    <text evidence="9">The sequence shown here is derived from an EMBL/GenBank/DDBJ whole genome shotgun (WGS) entry which is preliminary data.</text>
</comment>
<dbReference type="CDD" id="cd01359">
    <property type="entry name" value="Argininosuccinate_lyase"/>
    <property type="match status" value="1"/>
</dbReference>
<evidence type="ECO:0000256" key="5">
    <source>
        <dbReference type="ARBA" id="ARBA00023239"/>
    </source>
</evidence>
<dbReference type="PANTHER" id="PTHR43814">
    <property type="entry name" value="ARGININOSUCCINATE LYASE"/>
    <property type="match status" value="1"/>
</dbReference>
<dbReference type="GO" id="GO:0005829">
    <property type="term" value="C:cytosol"/>
    <property type="evidence" value="ECO:0007669"/>
    <property type="project" value="TreeGrafter"/>
</dbReference>
<dbReference type="UniPathway" id="UPA00068">
    <property type="reaction ID" value="UER00114"/>
</dbReference>
<dbReference type="EC" id="4.3.2.1" evidence="2 6"/>
<comment type="similarity">
    <text evidence="6">Belongs to the lyase 1 family. Argininosuccinate lyase subfamily.</text>
</comment>
<feature type="domain" description="Argininosuccinate lyase C-terminal" evidence="8">
    <location>
        <begin position="364"/>
        <end position="431"/>
    </location>
</feature>
<reference evidence="9 10" key="1">
    <citation type="submission" date="2013-02" db="EMBL/GenBank/DDBJ databases">
        <title>The Genome Sequence of Lactobacillus catenaformis F0143.</title>
        <authorList>
            <consortium name="The Broad Institute Genome Sequencing Platform"/>
            <person name="Earl A."/>
            <person name="Ward D."/>
            <person name="Feldgarden M."/>
            <person name="Gevers D."/>
            <person name="Izard J."/>
            <person name="Blanton J.M."/>
            <person name="Mathney J."/>
            <person name="Dewhirst F.E."/>
            <person name="Young S.K."/>
            <person name="Zeng Q."/>
            <person name="Gargeya S."/>
            <person name="Fitzgerald M."/>
            <person name="Haas B."/>
            <person name="Abouelleil A."/>
            <person name="Alvarado L."/>
            <person name="Arachchi H.M."/>
            <person name="Berlin A."/>
            <person name="Chapman S.B."/>
            <person name="Gearin G."/>
            <person name="Goldberg J."/>
            <person name="Griggs A."/>
            <person name="Gujja S."/>
            <person name="Hansen M."/>
            <person name="Heiman D."/>
            <person name="Howarth C."/>
            <person name="Larimer J."/>
            <person name="Lui A."/>
            <person name="MacDonald P.J.P."/>
            <person name="McCowen C."/>
            <person name="Montmayeur A."/>
            <person name="Murphy C."/>
            <person name="Neiman D."/>
            <person name="Pearson M."/>
            <person name="Priest M."/>
            <person name="Roberts A."/>
            <person name="Saif S."/>
            <person name="Shea T."/>
            <person name="Sisk P."/>
            <person name="Stolte C."/>
            <person name="Sykes S."/>
            <person name="Wortman J."/>
            <person name="Nusbaum C."/>
            <person name="Birren B."/>
        </authorList>
    </citation>
    <scope>NUCLEOTIDE SEQUENCE [LARGE SCALE GENOMIC DNA]</scope>
    <source>
        <strain evidence="9 10">OT 569</strain>
    </source>
</reference>
<accession>M2Q4H1</accession>
<organism evidence="9 10">
    <name type="scientific">Eggerthia catenaformis OT 569 = DSM 20559</name>
    <dbReference type="NCBI Taxonomy" id="999415"/>
    <lineage>
        <taxon>Bacteria</taxon>
        <taxon>Bacillati</taxon>
        <taxon>Bacillota</taxon>
        <taxon>Erysipelotrichia</taxon>
        <taxon>Erysipelotrichales</taxon>
        <taxon>Coprobacillaceae</taxon>
        <taxon>Eggerthia</taxon>
    </lineage>
</organism>
<keyword evidence="6" id="KW-0963">Cytoplasm</keyword>
<dbReference type="EMBL" id="AGEJ01000010">
    <property type="protein sequence ID" value="EMD17141.1"/>
    <property type="molecule type" value="Genomic_DNA"/>
</dbReference>
<dbReference type="GO" id="GO:0004056">
    <property type="term" value="F:argininosuccinate lyase activity"/>
    <property type="evidence" value="ECO:0007669"/>
    <property type="project" value="UniProtKB-UniRule"/>
</dbReference>
<evidence type="ECO:0000259" key="7">
    <source>
        <dbReference type="Pfam" id="PF00206"/>
    </source>
</evidence>
<dbReference type="Pfam" id="PF14698">
    <property type="entry name" value="ASL_C2"/>
    <property type="match status" value="1"/>
</dbReference>
<dbReference type="InterPro" id="IPR029419">
    <property type="entry name" value="Arg_succ_lyase_C"/>
</dbReference>
<keyword evidence="10" id="KW-1185">Reference proteome</keyword>
<dbReference type="GO" id="GO:0042450">
    <property type="term" value="P:L-arginine biosynthetic process via ornithine"/>
    <property type="evidence" value="ECO:0007669"/>
    <property type="project" value="UniProtKB-UniRule"/>
</dbReference>
<comment type="subcellular location">
    <subcellularLocation>
        <location evidence="6">Cytoplasm</location>
    </subcellularLocation>
</comment>
<comment type="catalytic activity">
    <reaction evidence="6">
        <text>2-(N(omega)-L-arginino)succinate = fumarate + L-arginine</text>
        <dbReference type="Rhea" id="RHEA:24020"/>
        <dbReference type="ChEBI" id="CHEBI:29806"/>
        <dbReference type="ChEBI" id="CHEBI:32682"/>
        <dbReference type="ChEBI" id="CHEBI:57472"/>
        <dbReference type="EC" id="4.3.2.1"/>
    </reaction>
</comment>
<comment type="pathway">
    <text evidence="1 6">Amino-acid biosynthesis; L-arginine biosynthesis; L-arginine from L-ornithine and carbamoyl phosphate: step 3/3.</text>
</comment>
<dbReference type="HAMAP" id="MF_00006">
    <property type="entry name" value="Arg_succ_lyase"/>
    <property type="match status" value="1"/>
</dbReference>
<dbReference type="InterPro" id="IPR000362">
    <property type="entry name" value="Fumarate_lyase_fam"/>
</dbReference>
<keyword evidence="3 6" id="KW-0055">Arginine biosynthesis</keyword>
<name>M2Q4H1_9FIRM</name>
<evidence type="ECO:0000313" key="9">
    <source>
        <dbReference type="EMBL" id="EMD17141.1"/>
    </source>
</evidence>
<dbReference type="PRINTS" id="PR00149">
    <property type="entry name" value="FUMRATELYASE"/>
</dbReference>
<evidence type="ECO:0000259" key="8">
    <source>
        <dbReference type="Pfam" id="PF14698"/>
    </source>
</evidence>
<dbReference type="PROSITE" id="PS00163">
    <property type="entry name" value="FUMARATE_LYASES"/>
    <property type="match status" value="1"/>
</dbReference>
<dbReference type="OrthoDB" id="9769623at2"/>
<dbReference type="InterPro" id="IPR009049">
    <property type="entry name" value="Argininosuccinate_lyase"/>
</dbReference>
<dbReference type="eggNOG" id="COG0165">
    <property type="taxonomic scope" value="Bacteria"/>
</dbReference>
<keyword evidence="5 6" id="KW-0456">Lyase</keyword>
<dbReference type="Proteomes" id="UP000011758">
    <property type="component" value="Unassembled WGS sequence"/>
</dbReference>
<feature type="domain" description="Fumarate lyase N-terminal" evidence="7">
    <location>
        <begin position="7"/>
        <end position="301"/>
    </location>
</feature>
<dbReference type="FunFam" id="1.20.200.10:FF:000002">
    <property type="entry name" value="Argininosuccinate lyase"/>
    <property type="match status" value="1"/>
</dbReference>
<dbReference type="Gene3D" id="1.10.40.30">
    <property type="entry name" value="Fumarase/aspartase (C-terminal domain)"/>
    <property type="match status" value="1"/>
</dbReference>
<dbReference type="PRINTS" id="PR00145">
    <property type="entry name" value="ARGSUCLYASE"/>
</dbReference>
<evidence type="ECO:0000256" key="2">
    <source>
        <dbReference type="ARBA" id="ARBA00012338"/>
    </source>
</evidence>
<sequence>MTKLWTGRTTGRTDPLADDFNSSLYFDKRMYRQDIEGSIAHAAMLMKQKIIPKESGIKIQKELRNILSELDLGELEFDEYCEDIHMFIEQLLTSRIGEEGKMLHTARSRNDQVALDLRMYLKEECDQIISLLKEFIGVLADKSEAHKEIIMPGYTHLQRAQPILFAHHLLAYAQMLLRDVSRLEDSKKRMNVSPIGSCALAGTTYHIDRYFEAALLGFDDISMNSLDGVSDRDFAVEMLSDLSLIMTHLSRFAEEFILWSSWEFQFIEADDQYTTGSSIMPQKKNPDMAELIRGKTGRVYGDLMSLLTVLKGLPLAYNKDMQEDKEPIFDSCDTVKMCLKVFIPMIKTMKVNKKNMHYAAQKGFINATDVADYLTKKGVPFRDAYKISGQLVALCISKDCILEELSLSEYQSYSALIKEDIYEAISLRNCVIKRISEGGTSISSIDTQIQWIRKKL</sequence>
<dbReference type="AlphaFoldDB" id="M2Q4H1"/>
<dbReference type="Pfam" id="PF00206">
    <property type="entry name" value="Lyase_1"/>
    <property type="match status" value="1"/>
</dbReference>
<evidence type="ECO:0000256" key="4">
    <source>
        <dbReference type="ARBA" id="ARBA00022605"/>
    </source>
</evidence>
<keyword evidence="4 6" id="KW-0028">Amino-acid biosynthesis</keyword>
<dbReference type="Gene3D" id="1.10.275.10">
    <property type="entry name" value="Fumarase/aspartase (N-terminal domain)"/>
    <property type="match status" value="1"/>
</dbReference>
<dbReference type="Gene3D" id="1.20.200.10">
    <property type="entry name" value="Fumarase/aspartase (Central domain)"/>
    <property type="match status" value="1"/>
</dbReference>
<evidence type="ECO:0000256" key="6">
    <source>
        <dbReference type="HAMAP-Rule" id="MF_00006"/>
    </source>
</evidence>
<evidence type="ECO:0000313" key="10">
    <source>
        <dbReference type="Proteomes" id="UP000011758"/>
    </source>
</evidence>